<keyword evidence="2" id="KW-1133">Transmembrane helix</keyword>
<dbReference type="eggNOG" id="arCOG01799">
    <property type="taxonomic scope" value="Archaea"/>
</dbReference>
<evidence type="ECO:0000313" key="6">
    <source>
        <dbReference type="Proteomes" id="UP000030624"/>
    </source>
</evidence>
<keyword evidence="2" id="KW-0812">Transmembrane</keyword>
<evidence type="ECO:0000256" key="1">
    <source>
        <dbReference type="ARBA" id="ARBA00022729"/>
    </source>
</evidence>
<keyword evidence="5" id="KW-0418">Kinase</keyword>
<dbReference type="Gene3D" id="3.30.450.40">
    <property type="match status" value="1"/>
</dbReference>
<keyword evidence="2" id="KW-0472">Membrane</keyword>
<dbReference type="InterPro" id="IPR001638">
    <property type="entry name" value="Solute-binding_3/MltF_N"/>
</dbReference>
<protein>
    <submittedName>
        <fullName evidence="5">Histidine kinase</fullName>
    </submittedName>
</protein>
<dbReference type="Gene3D" id="3.40.190.10">
    <property type="entry name" value="Periplasmic binding protein-like II"/>
    <property type="match status" value="2"/>
</dbReference>
<evidence type="ECO:0000259" key="4">
    <source>
        <dbReference type="SMART" id="SM00388"/>
    </source>
</evidence>
<gene>
    <name evidence="5" type="ORF">GACE_1965</name>
</gene>
<dbReference type="GO" id="GO:0000155">
    <property type="term" value="F:phosphorelay sensor kinase activity"/>
    <property type="evidence" value="ECO:0007669"/>
    <property type="project" value="InterPro"/>
</dbReference>
<feature type="domain" description="Signal transduction histidine kinase dimerisation/phosphoacceptor" evidence="4">
    <location>
        <begin position="448"/>
        <end position="504"/>
    </location>
</feature>
<dbReference type="InterPro" id="IPR003018">
    <property type="entry name" value="GAF"/>
</dbReference>
<feature type="transmembrane region" description="Helical" evidence="2">
    <location>
        <begin position="251"/>
        <end position="268"/>
    </location>
</feature>
<proteinExistence type="predicted"/>
<dbReference type="SUPFAM" id="SSF55781">
    <property type="entry name" value="GAF domain-like"/>
    <property type="match status" value="1"/>
</dbReference>
<dbReference type="AlphaFoldDB" id="A0A0A7GFX2"/>
<dbReference type="PANTHER" id="PTHR35936:SF19">
    <property type="entry name" value="AMINO-ACID-BINDING PROTEIN YXEM-RELATED"/>
    <property type="match status" value="1"/>
</dbReference>
<dbReference type="GeneID" id="25399584"/>
<sequence>MMKPALLTFILLIFLILPVTAVDVKVGVYNNPPLVFYENGEAKGLFIDLLEYVAKKEGWEIEYVHSTFPVLLDKLQKGEIDLMPDVAYSQERAEVLSFGNETVISNWGVVCARSGLDSILDLDGLTIAGVKDDVYFENLKGLIRSFGLECDFVDVVGDYGDVLEAVKNKKADVGVVSRLFGEMYCKKYGLKMTSIVFSPVELKFASSKGNEHLLRAIDFHLAELKNNSGSVYYSSLDKWVGGYGEEEIPKWVYIGFSILAVVSIFALYKEYYIKKELKKREKQLIRAYRLLKRISRINELMLREKDLDTLVRKSVDVLGDYLNVMVAVFSDDGIVAYGGGARTIKSREDLTRYLCIKSALESMQMRHFPPERHPRKCPHVDAGGRFHSYVFPMMYEGRIRGVLAIQSKSRLTGREVRLLETLAEDIAFAMHSIEVEREKDLVLKQLDENIRHMMTLVDRIRNPLTAIRGFSEMFCQNVFEKVDVEIERILDIVRKVEESWEESESLKERLKKTR</sequence>
<dbReference type="InterPro" id="IPR029016">
    <property type="entry name" value="GAF-like_dom_sf"/>
</dbReference>
<feature type="domain" description="Solute-binding protein family 3/N-terminal" evidence="3">
    <location>
        <begin position="23"/>
        <end position="243"/>
    </location>
</feature>
<evidence type="ECO:0000313" key="5">
    <source>
        <dbReference type="EMBL" id="AIY90990.1"/>
    </source>
</evidence>
<dbReference type="SUPFAM" id="SSF53850">
    <property type="entry name" value="Periplasmic binding protein-like II"/>
    <property type="match status" value="1"/>
</dbReference>
<dbReference type="Proteomes" id="UP000030624">
    <property type="component" value="Chromosome"/>
</dbReference>
<accession>A0A0A7GFX2</accession>
<dbReference type="InterPro" id="IPR003661">
    <property type="entry name" value="HisK_dim/P_dom"/>
</dbReference>
<name>A0A0A7GFX2_GEOAI</name>
<dbReference type="Pfam" id="PF13185">
    <property type="entry name" value="GAF_2"/>
    <property type="match status" value="1"/>
</dbReference>
<organism evidence="5 6">
    <name type="scientific">Geoglobus acetivorans</name>
    <dbReference type="NCBI Taxonomy" id="565033"/>
    <lineage>
        <taxon>Archaea</taxon>
        <taxon>Methanobacteriati</taxon>
        <taxon>Methanobacteriota</taxon>
        <taxon>Archaeoglobi</taxon>
        <taxon>Archaeoglobales</taxon>
        <taxon>Archaeoglobaceae</taxon>
        <taxon>Geoglobus</taxon>
    </lineage>
</organism>
<dbReference type="CDD" id="cd00082">
    <property type="entry name" value="HisKA"/>
    <property type="match status" value="1"/>
</dbReference>
<dbReference type="RefSeq" id="WP_084063713.1">
    <property type="nucleotide sequence ID" value="NZ_CP009552.1"/>
</dbReference>
<dbReference type="EMBL" id="CP009552">
    <property type="protein sequence ID" value="AIY90990.1"/>
    <property type="molecule type" value="Genomic_DNA"/>
</dbReference>
<reference evidence="5 6" key="1">
    <citation type="journal article" date="2015" name="Appl. Environ. Microbiol.">
        <title>The Geoglobus acetivorans genome: Fe(III) reduction, acetate utilization, autotrophic growth, and degradation of aromatic compounds in a hyperthermophilic archaeon.</title>
        <authorList>
            <person name="Mardanov A.V."/>
            <person name="Slododkina G.B."/>
            <person name="Slobodkin A.I."/>
            <person name="Beletsky A.V."/>
            <person name="Gavrilov S.N."/>
            <person name="Kublanov I.V."/>
            <person name="Bonch-Osmolovskaya E.A."/>
            <person name="Skryabin K.G."/>
            <person name="Ravin N.V."/>
        </authorList>
    </citation>
    <scope>NUCLEOTIDE SEQUENCE [LARGE SCALE GENOMIC DNA]</scope>
    <source>
        <strain evidence="5 6">SBH6</strain>
    </source>
</reference>
<keyword evidence="1" id="KW-0732">Signal</keyword>
<dbReference type="STRING" id="565033.GACE_1965"/>
<dbReference type="KEGG" id="gac:GACE_1965"/>
<dbReference type="HOGENOM" id="CLU_531699_0_0_2"/>
<keyword evidence="5" id="KW-0808">Transferase</keyword>
<evidence type="ECO:0000259" key="3">
    <source>
        <dbReference type="SMART" id="SM00062"/>
    </source>
</evidence>
<evidence type="ECO:0000256" key="2">
    <source>
        <dbReference type="SAM" id="Phobius"/>
    </source>
</evidence>
<dbReference type="Pfam" id="PF00497">
    <property type="entry name" value="SBP_bac_3"/>
    <property type="match status" value="1"/>
</dbReference>
<dbReference type="PANTHER" id="PTHR35936">
    <property type="entry name" value="MEMBRANE-BOUND LYTIC MUREIN TRANSGLYCOSYLASE F"/>
    <property type="match status" value="1"/>
</dbReference>
<dbReference type="eggNOG" id="arCOG06536">
    <property type="taxonomic scope" value="Archaea"/>
</dbReference>
<dbReference type="SMART" id="SM00388">
    <property type="entry name" value="HisKA"/>
    <property type="match status" value="1"/>
</dbReference>
<dbReference type="SMART" id="SM00062">
    <property type="entry name" value="PBPb"/>
    <property type="match status" value="1"/>
</dbReference>